<dbReference type="InterPro" id="IPR000907">
    <property type="entry name" value="LipOase"/>
</dbReference>
<protein>
    <submittedName>
        <fullName evidence="7">Arachidonate 15-lipoxygenase B</fullName>
    </submittedName>
</protein>
<accession>A0A444USI1</accession>
<dbReference type="InterPro" id="IPR001885">
    <property type="entry name" value="LipOase_mml"/>
</dbReference>
<dbReference type="GO" id="GO:0034440">
    <property type="term" value="P:lipid oxidation"/>
    <property type="evidence" value="ECO:0007669"/>
    <property type="project" value="InterPro"/>
</dbReference>
<keyword evidence="5" id="KW-0408">Iron</keyword>
<gene>
    <name evidence="7" type="ORF">EOD39_21507</name>
</gene>
<dbReference type="PANTHER" id="PTHR11771">
    <property type="entry name" value="LIPOXYGENASE"/>
    <property type="match status" value="1"/>
</dbReference>
<comment type="caution">
    <text evidence="7">The sequence shown here is derived from an EMBL/GenBank/DDBJ whole genome shotgun (WGS) entry which is preliminary data.</text>
</comment>
<sequence>MARDKLLGKSGVFQKSISTGGNGLPKLLQKAHSCLTYSSLCLPEDIAARGVEDIPCYYYRQDGMKLWKTIKWFVEEMIKYYYPSDRDVIKDTELQDWAKEIFSNGFLNRKESGIPESFRTVHELIKFLTMVLYTCSVQHNAVNGGQFDFAAWMPNASPTLRRPPPSFVGGTTQQDILESIADVGSTVRTLAAVWLLSRNSDDFHKQYKMHCKESLGDIVLLQLPHRAKPPDTHASVSDTLSLEVKSAQCPLALVYNTCNMLNQRSVPHRRGPAAHCKLASQYRKCHVTSVRVVF</sequence>
<dbReference type="SUPFAM" id="SSF48484">
    <property type="entry name" value="Lipoxigenase"/>
    <property type="match status" value="1"/>
</dbReference>
<evidence type="ECO:0000256" key="1">
    <source>
        <dbReference type="ARBA" id="ARBA00009419"/>
    </source>
</evidence>
<dbReference type="EMBL" id="SCEB01010256">
    <property type="protein sequence ID" value="RXM91119.1"/>
    <property type="molecule type" value="Genomic_DNA"/>
</dbReference>
<dbReference type="InterPro" id="IPR036226">
    <property type="entry name" value="LipOase_C_sf"/>
</dbReference>
<evidence type="ECO:0000256" key="4">
    <source>
        <dbReference type="ARBA" id="ARBA00023002"/>
    </source>
</evidence>
<dbReference type="PROSITE" id="PS51393">
    <property type="entry name" value="LIPOXYGENASE_3"/>
    <property type="match status" value="1"/>
</dbReference>
<evidence type="ECO:0000313" key="7">
    <source>
        <dbReference type="EMBL" id="RXM91119.1"/>
    </source>
</evidence>
<feature type="binding site" evidence="5">
    <location>
        <position position="139"/>
    </location>
    <ligand>
        <name>Fe cation</name>
        <dbReference type="ChEBI" id="CHEBI:24875"/>
        <note>catalytic</note>
    </ligand>
</feature>
<keyword evidence="2 5" id="KW-0479">Metal-binding</keyword>
<dbReference type="InterPro" id="IPR013819">
    <property type="entry name" value="LipOase_C"/>
</dbReference>
<evidence type="ECO:0000256" key="5">
    <source>
        <dbReference type="PIRSR" id="PIRSR601885-1"/>
    </source>
</evidence>
<dbReference type="Proteomes" id="UP000289886">
    <property type="component" value="Unassembled WGS sequence"/>
</dbReference>
<organism evidence="7 8">
    <name type="scientific">Acipenser ruthenus</name>
    <name type="common">Sterlet sturgeon</name>
    <dbReference type="NCBI Taxonomy" id="7906"/>
    <lineage>
        <taxon>Eukaryota</taxon>
        <taxon>Metazoa</taxon>
        <taxon>Chordata</taxon>
        <taxon>Craniata</taxon>
        <taxon>Vertebrata</taxon>
        <taxon>Euteleostomi</taxon>
        <taxon>Actinopterygii</taxon>
        <taxon>Chondrostei</taxon>
        <taxon>Acipenseriformes</taxon>
        <taxon>Acipenseridae</taxon>
        <taxon>Acipenser</taxon>
    </lineage>
</organism>
<dbReference type="AlphaFoldDB" id="A0A444USI1"/>
<keyword evidence="3" id="KW-0223">Dioxygenase</keyword>
<proteinExistence type="inferred from homology"/>
<comment type="similarity">
    <text evidence="1">Belongs to the lipoxygenase family.</text>
</comment>
<dbReference type="Gene3D" id="1.20.245.10">
    <property type="entry name" value="Lipoxygenase-1, Domain 5"/>
    <property type="match status" value="1"/>
</dbReference>
<dbReference type="GO" id="GO:0005506">
    <property type="term" value="F:iron ion binding"/>
    <property type="evidence" value="ECO:0007669"/>
    <property type="project" value="InterPro"/>
</dbReference>
<feature type="domain" description="Lipoxygenase" evidence="6">
    <location>
        <begin position="1"/>
        <end position="202"/>
    </location>
</feature>
<keyword evidence="4" id="KW-0560">Oxidoreductase</keyword>
<evidence type="ECO:0000256" key="2">
    <source>
        <dbReference type="ARBA" id="ARBA00022723"/>
    </source>
</evidence>
<keyword evidence="8" id="KW-1185">Reference proteome</keyword>
<name>A0A444USI1_ACIRT</name>
<evidence type="ECO:0000256" key="3">
    <source>
        <dbReference type="ARBA" id="ARBA00022964"/>
    </source>
</evidence>
<dbReference type="PRINTS" id="PR00467">
    <property type="entry name" value="MAMLPOXGNASE"/>
</dbReference>
<dbReference type="Pfam" id="PF00305">
    <property type="entry name" value="Lipoxygenase"/>
    <property type="match status" value="1"/>
</dbReference>
<dbReference type="GO" id="GO:0016702">
    <property type="term" value="F:oxidoreductase activity, acting on single donors with incorporation of molecular oxygen, incorporation of two atoms of oxygen"/>
    <property type="evidence" value="ECO:0007669"/>
    <property type="project" value="InterPro"/>
</dbReference>
<evidence type="ECO:0000313" key="8">
    <source>
        <dbReference type="Proteomes" id="UP000289886"/>
    </source>
</evidence>
<evidence type="ECO:0000259" key="6">
    <source>
        <dbReference type="PROSITE" id="PS51393"/>
    </source>
</evidence>
<reference evidence="7 8" key="1">
    <citation type="submission" date="2019-01" db="EMBL/GenBank/DDBJ databases">
        <title>Draft Genome and Complete Hox-Cluster Characterization of the Sterlet Sturgeon (Acipenser ruthenus).</title>
        <authorList>
            <person name="Wei Q."/>
        </authorList>
    </citation>
    <scope>NUCLEOTIDE SEQUENCE [LARGE SCALE GENOMIC DNA]</scope>
    <source>
        <strain evidence="7">WHYD16114868_AA</strain>
        <tissue evidence="7">Blood</tissue>
    </source>
</reference>
<comment type="cofactor">
    <cofactor evidence="5">
        <name>Fe cation</name>
        <dbReference type="ChEBI" id="CHEBI:24875"/>
    </cofactor>
    <text evidence="5">Binds 1 Fe cation per subunit.</text>
</comment>